<keyword evidence="2" id="KW-1185">Reference proteome</keyword>
<evidence type="ECO:0000313" key="1">
    <source>
        <dbReference type="EMBL" id="CAJ0582664.1"/>
    </source>
</evidence>
<protein>
    <submittedName>
        <fullName evidence="1">Uncharacterized protein</fullName>
    </submittedName>
</protein>
<gene>
    <name evidence="1" type="ORF">MSPICULIGERA_LOCUS20794</name>
</gene>
<dbReference type="Proteomes" id="UP001177023">
    <property type="component" value="Unassembled WGS sequence"/>
</dbReference>
<name>A0AA36G971_9BILA</name>
<feature type="non-terminal residue" evidence="1">
    <location>
        <position position="352"/>
    </location>
</feature>
<comment type="caution">
    <text evidence="1">The sequence shown here is derived from an EMBL/GenBank/DDBJ whole genome shotgun (WGS) entry which is preliminary data.</text>
</comment>
<organism evidence="1 2">
    <name type="scientific">Mesorhabditis spiculigera</name>
    <dbReference type="NCBI Taxonomy" id="96644"/>
    <lineage>
        <taxon>Eukaryota</taxon>
        <taxon>Metazoa</taxon>
        <taxon>Ecdysozoa</taxon>
        <taxon>Nematoda</taxon>
        <taxon>Chromadorea</taxon>
        <taxon>Rhabditida</taxon>
        <taxon>Rhabditina</taxon>
        <taxon>Rhabditomorpha</taxon>
        <taxon>Rhabditoidea</taxon>
        <taxon>Rhabditidae</taxon>
        <taxon>Mesorhabditinae</taxon>
        <taxon>Mesorhabditis</taxon>
    </lineage>
</organism>
<dbReference type="AlphaFoldDB" id="A0AA36G971"/>
<reference evidence="1" key="1">
    <citation type="submission" date="2023-06" db="EMBL/GenBank/DDBJ databases">
        <authorList>
            <person name="Delattre M."/>
        </authorList>
    </citation>
    <scope>NUCLEOTIDE SEQUENCE</scope>
    <source>
        <strain evidence="1">AF72</strain>
    </source>
</reference>
<accession>A0AA36G971</accession>
<dbReference type="EMBL" id="CATQJA010002664">
    <property type="protein sequence ID" value="CAJ0582664.1"/>
    <property type="molecule type" value="Genomic_DNA"/>
</dbReference>
<evidence type="ECO:0000313" key="2">
    <source>
        <dbReference type="Proteomes" id="UP001177023"/>
    </source>
</evidence>
<proteinExistence type="predicted"/>
<sequence>MSTSAAEAKSDLAAQIPSCSHKQTLLEEADVNSEATCPALCDDLLAKIFARTMRRSSIRSQLRLKRVSRLAHNVVGREMGKKDELLVEILDPTEYRIIGLRKEKLPRPEQNIIVQGSLVHTMDEALKLVKEAVGAMRTLKTLRLYSRENDSEQGNFTSVIQELLGKGNVQLETVKFRRKRVGTGATDSIVRLVEENADSLHSLGQLGLSEAIQCFAGKPMALERLSLNEFDGGFDADQESICERMIQLMSTGITATHLSYSSLQGFDPTDEVVQRFLTSFECESLRLTMMKGPYVPSLPDYMIGKVRHVQKLEMVEVVEKTNIFNTLITYEKMLHKVFPNVEDVNFLQDWRR</sequence>